<comment type="subcellular location">
    <subcellularLocation>
        <location evidence="1">Cell outer membrane</location>
    </subcellularLocation>
</comment>
<dbReference type="EMBL" id="CP012040">
    <property type="protein sequence ID" value="AKP53890.1"/>
    <property type="molecule type" value="Genomic_DNA"/>
</dbReference>
<feature type="signal peptide" evidence="6">
    <location>
        <begin position="1"/>
        <end position="21"/>
    </location>
</feature>
<keyword evidence="3 6" id="KW-0732">Signal</keyword>
<dbReference type="GO" id="GO:0009279">
    <property type="term" value="C:cell outer membrane"/>
    <property type="evidence" value="ECO:0007669"/>
    <property type="project" value="UniProtKB-SubCell"/>
</dbReference>
<sequence length="537" mass="61292">MKSTIKYILGLAVFSICISCADLTENMITDTVADVQFSTPEGLDEALVGAYVPLRWYYGREPGLLMNLFGTDMFMEGQSYNSEWDNYGPGLNASTVLSPSGDVLVWEHFYKGINYANTVISRADGIEGMNETTKLAKVAEARFLRAHYYFVLVQHFGPVHLTLEETTGVELEAFRASEDEVYAAIVSDLEFAMEHLPLEQVQYGRPTHDAATNHLAKVHLTIGNWEKASDLAIQVIEGGRHQLLDNYADVFDPFNQRHEEVIWSVQWGDNTEVNNPGNELQRFLGPRQWLLPGLIGDDMYHVGIARFWPTDFTLTTLFGNDYRNGGLHIRNDSRYSVTFKEAWLYNDEPNVPAGFSIGDTAAWFTNDPIRQEYTPEQIESAPYRLVIIKDRNDVFSPTVQKHRYPYLRNNGRDYMYMRLGETYLIAAEALMMQGKLDEATSYFNTLRKRAEFPGGEEIPLITSAELDIDMILDERGRELAGELHRWTDLKRTGKLLERVKMYNPNGGPNIQDYHTLRPIPQSQIDRTKNEFAQNPGY</sequence>
<dbReference type="Gene3D" id="1.25.40.390">
    <property type="match status" value="1"/>
</dbReference>
<dbReference type="SUPFAM" id="SSF48452">
    <property type="entry name" value="TPR-like"/>
    <property type="match status" value="1"/>
</dbReference>
<evidence type="ECO:0000259" key="8">
    <source>
        <dbReference type="Pfam" id="PF14322"/>
    </source>
</evidence>
<accession>A0A0H4PLH9</accession>
<evidence type="ECO:0000256" key="2">
    <source>
        <dbReference type="ARBA" id="ARBA00006275"/>
    </source>
</evidence>
<protein>
    <submittedName>
        <fullName evidence="9">RagB/SusD domain-containing protein</fullName>
    </submittedName>
</protein>
<feature type="domain" description="RagB/SusD" evidence="7">
    <location>
        <begin position="260"/>
        <end position="537"/>
    </location>
</feature>
<dbReference type="KEGG" id="camu:CA2015_4554"/>
<evidence type="ECO:0000313" key="10">
    <source>
        <dbReference type="Proteomes" id="UP000036520"/>
    </source>
</evidence>
<dbReference type="InterPro" id="IPR011990">
    <property type="entry name" value="TPR-like_helical_dom_sf"/>
</dbReference>
<dbReference type="RefSeq" id="WP_048643944.1">
    <property type="nucleotide sequence ID" value="NZ_CP012040.1"/>
</dbReference>
<dbReference type="Pfam" id="PF14322">
    <property type="entry name" value="SusD-like_3"/>
    <property type="match status" value="1"/>
</dbReference>
<evidence type="ECO:0000259" key="7">
    <source>
        <dbReference type="Pfam" id="PF07980"/>
    </source>
</evidence>
<dbReference type="PATRIC" id="fig|320787.5.peg.4990"/>
<evidence type="ECO:0000256" key="6">
    <source>
        <dbReference type="SAM" id="SignalP"/>
    </source>
</evidence>
<evidence type="ECO:0000256" key="1">
    <source>
        <dbReference type="ARBA" id="ARBA00004442"/>
    </source>
</evidence>
<feature type="chain" id="PRO_5005208210" evidence="6">
    <location>
        <begin position="22"/>
        <end position="537"/>
    </location>
</feature>
<evidence type="ECO:0000256" key="5">
    <source>
        <dbReference type="ARBA" id="ARBA00023237"/>
    </source>
</evidence>
<dbReference type="Proteomes" id="UP000036520">
    <property type="component" value="Chromosome"/>
</dbReference>
<proteinExistence type="inferred from homology"/>
<organism evidence="9 10">
    <name type="scientific">Cyclobacterium amurskyense</name>
    <dbReference type="NCBI Taxonomy" id="320787"/>
    <lineage>
        <taxon>Bacteria</taxon>
        <taxon>Pseudomonadati</taxon>
        <taxon>Bacteroidota</taxon>
        <taxon>Cytophagia</taxon>
        <taxon>Cytophagales</taxon>
        <taxon>Cyclobacteriaceae</taxon>
        <taxon>Cyclobacterium</taxon>
    </lineage>
</organism>
<dbReference type="InterPro" id="IPR033985">
    <property type="entry name" value="SusD-like_N"/>
</dbReference>
<dbReference type="InterPro" id="IPR012944">
    <property type="entry name" value="SusD_RagB_dom"/>
</dbReference>
<dbReference type="OrthoDB" id="5694214at2"/>
<dbReference type="STRING" id="320787.CA2015_4554"/>
<name>A0A0H4PLH9_9BACT</name>
<evidence type="ECO:0000313" key="9">
    <source>
        <dbReference type="EMBL" id="AKP53890.1"/>
    </source>
</evidence>
<gene>
    <name evidence="9" type="ORF">CA2015_4554</name>
</gene>
<feature type="domain" description="SusD-like N-terminal" evidence="8">
    <location>
        <begin position="37"/>
        <end position="220"/>
    </location>
</feature>
<comment type="similarity">
    <text evidence="2">Belongs to the SusD family.</text>
</comment>
<evidence type="ECO:0000256" key="4">
    <source>
        <dbReference type="ARBA" id="ARBA00023136"/>
    </source>
</evidence>
<dbReference type="Pfam" id="PF07980">
    <property type="entry name" value="SusD_RagB"/>
    <property type="match status" value="1"/>
</dbReference>
<keyword evidence="4" id="KW-0472">Membrane</keyword>
<keyword evidence="5" id="KW-0998">Cell outer membrane</keyword>
<reference evidence="9 10" key="1">
    <citation type="submission" date="2015-07" db="EMBL/GenBank/DDBJ databases">
        <authorList>
            <person name="Kim K.M."/>
        </authorList>
    </citation>
    <scope>NUCLEOTIDE SEQUENCE [LARGE SCALE GENOMIC DNA]</scope>
    <source>
        <strain evidence="9 10">KCTC 12363</strain>
    </source>
</reference>
<evidence type="ECO:0000256" key="3">
    <source>
        <dbReference type="ARBA" id="ARBA00022729"/>
    </source>
</evidence>
<dbReference type="AlphaFoldDB" id="A0A0H4PLH9"/>
<keyword evidence="10" id="KW-1185">Reference proteome</keyword>